<protein>
    <recommendedName>
        <fullName evidence="5">Regulatory protein</fullName>
    </recommendedName>
</protein>
<organism evidence="3 4">
    <name type="scientific">Streptomyces longisporoflavus</name>
    <dbReference type="NCBI Taxonomy" id="28044"/>
    <lineage>
        <taxon>Bacteria</taxon>
        <taxon>Bacillati</taxon>
        <taxon>Actinomycetota</taxon>
        <taxon>Actinomycetes</taxon>
        <taxon>Kitasatosporales</taxon>
        <taxon>Streptomycetaceae</taxon>
        <taxon>Streptomyces</taxon>
    </lineage>
</organism>
<evidence type="ECO:0008006" key="5">
    <source>
        <dbReference type="Google" id="ProtNLM"/>
    </source>
</evidence>
<dbReference type="Proteomes" id="UP001610818">
    <property type="component" value="Unassembled WGS sequence"/>
</dbReference>
<gene>
    <name evidence="3" type="ORF">ACH4F9_19070</name>
</gene>
<evidence type="ECO:0000313" key="4">
    <source>
        <dbReference type="Proteomes" id="UP001610818"/>
    </source>
</evidence>
<accession>A0ABW7QQ47</accession>
<dbReference type="InterPro" id="IPR036388">
    <property type="entry name" value="WH-like_DNA-bd_sf"/>
</dbReference>
<evidence type="ECO:0000256" key="1">
    <source>
        <dbReference type="SAM" id="Coils"/>
    </source>
</evidence>
<feature type="compositionally biased region" description="Low complexity" evidence="2">
    <location>
        <begin position="94"/>
        <end position="142"/>
    </location>
</feature>
<dbReference type="EMBL" id="JBIRGQ010000003">
    <property type="protein sequence ID" value="MFH8547107.1"/>
    <property type="molecule type" value="Genomic_DNA"/>
</dbReference>
<feature type="coiled-coil region" evidence="1">
    <location>
        <begin position="23"/>
        <end position="57"/>
    </location>
</feature>
<feature type="region of interest" description="Disordered" evidence="2">
    <location>
        <begin position="193"/>
        <end position="227"/>
    </location>
</feature>
<feature type="compositionally biased region" description="Low complexity" evidence="2">
    <location>
        <begin position="62"/>
        <end position="78"/>
    </location>
</feature>
<dbReference type="RefSeq" id="WP_397713002.1">
    <property type="nucleotide sequence ID" value="NZ_JBIRGN010000003.1"/>
</dbReference>
<reference evidence="3 4" key="1">
    <citation type="submission" date="2024-10" db="EMBL/GenBank/DDBJ databases">
        <title>The Natural Products Discovery Center: Release of the First 8490 Sequenced Strains for Exploring Actinobacteria Biosynthetic Diversity.</title>
        <authorList>
            <person name="Kalkreuter E."/>
            <person name="Kautsar S.A."/>
            <person name="Yang D."/>
            <person name="Bader C.D."/>
            <person name="Teijaro C.N."/>
            <person name="Fluegel L."/>
            <person name="Davis C.M."/>
            <person name="Simpson J.R."/>
            <person name="Lauterbach L."/>
            <person name="Steele A.D."/>
            <person name="Gui C."/>
            <person name="Meng S."/>
            <person name="Li G."/>
            <person name="Viehrig K."/>
            <person name="Ye F."/>
            <person name="Su P."/>
            <person name="Kiefer A.F."/>
            <person name="Nichols A."/>
            <person name="Cepeda A.J."/>
            <person name="Yan W."/>
            <person name="Fan B."/>
            <person name="Jiang Y."/>
            <person name="Adhikari A."/>
            <person name="Zheng C.-J."/>
            <person name="Schuster L."/>
            <person name="Cowan T.M."/>
            <person name="Smanski M.J."/>
            <person name="Chevrette M.G."/>
            <person name="De Carvalho L.P.S."/>
            <person name="Shen B."/>
        </authorList>
    </citation>
    <scope>NUCLEOTIDE SEQUENCE [LARGE SCALE GENOMIC DNA]</scope>
    <source>
        <strain evidence="3 4">NPDC017990</strain>
    </source>
</reference>
<keyword evidence="1" id="KW-0175">Coiled coil</keyword>
<feature type="region of interest" description="Disordered" evidence="2">
    <location>
        <begin position="58"/>
        <end position="142"/>
    </location>
</feature>
<dbReference type="Gene3D" id="1.10.10.10">
    <property type="entry name" value="Winged helix-like DNA-binding domain superfamily/Winged helix DNA-binding domain"/>
    <property type="match status" value="1"/>
</dbReference>
<proteinExistence type="predicted"/>
<feature type="compositionally biased region" description="Polar residues" evidence="2">
    <location>
        <begin position="199"/>
        <end position="218"/>
    </location>
</feature>
<keyword evidence="4" id="KW-1185">Reference proteome</keyword>
<sequence>MSDAQPGATEMQAQYAAQVAADLETNRKEQEHVRTEVAALQEQLQTLEDDHAVLLSMQQALGSSSGAPATATGTAKAPSRSRKNVPVPRAGADKAGAARTKKSTATGTKGKAAKNAPKPAAKGAPGTTTAAAAKKPDAPAAGPTLVELIDAHLGQQSEPRSAAEITAALSQAHPDRSIKTTVVRTTVENLVARGRAQRTKQGSSVFYTSGGRSEQSDAPQPETAAAN</sequence>
<evidence type="ECO:0000313" key="3">
    <source>
        <dbReference type="EMBL" id="MFH8547107.1"/>
    </source>
</evidence>
<evidence type="ECO:0000256" key="2">
    <source>
        <dbReference type="SAM" id="MobiDB-lite"/>
    </source>
</evidence>
<name>A0ABW7QQ47_9ACTN</name>
<comment type="caution">
    <text evidence="3">The sequence shown here is derived from an EMBL/GenBank/DDBJ whole genome shotgun (WGS) entry which is preliminary data.</text>
</comment>